<gene>
    <name evidence="5" type="ORF">WICMUC_001314</name>
</gene>
<evidence type="ECO:0000259" key="4">
    <source>
        <dbReference type="PROSITE" id="PS50002"/>
    </source>
</evidence>
<dbReference type="Proteomes" id="UP000769528">
    <property type="component" value="Unassembled WGS sequence"/>
</dbReference>
<dbReference type="SMART" id="SM00326">
    <property type="entry name" value="SH3"/>
    <property type="match status" value="1"/>
</dbReference>
<dbReference type="InterPro" id="IPR001452">
    <property type="entry name" value="SH3_domain"/>
</dbReference>
<organism evidence="5 6">
    <name type="scientific">Wickerhamomyces mucosus</name>
    <dbReference type="NCBI Taxonomy" id="1378264"/>
    <lineage>
        <taxon>Eukaryota</taxon>
        <taxon>Fungi</taxon>
        <taxon>Dikarya</taxon>
        <taxon>Ascomycota</taxon>
        <taxon>Saccharomycotina</taxon>
        <taxon>Saccharomycetes</taxon>
        <taxon>Phaffomycetales</taxon>
        <taxon>Wickerhamomycetaceae</taxon>
        <taxon>Wickerhamomyces</taxon>
    </lineage>
</organism>
<dbReference type="OrthoDB" id="19092at2759"/>
<keyword evidence="6" id="KW-1185">Reference proteome</keyword>
<feature type="region of interest" description="Disordered" evidence="3">
    <location>
        <begin position="155"/>
        <end position="199"/>
    </location>
</feature>
<dbReference type="Gene3D" id="2.30.30.40">
    <property type="entry name" value="SH3 Domains"/>
    <property type="match status" value="1"/>
</dbReference>
<name>A0A9P8THG2_9ASCO</name>
<sequence>MKNLNISIKDFAYESDHELHYCLPTTPISPSILVGNQDNNNDSEYFDSISNQKSYNQDDSDEINTKAIALFEFEPENENEIKLIEGQLIWINYRYGQGWLVAQDLNNGETGLIPEEYVQLIFDDDDDDEIKQTNDEEIEEPKQVQLFSIGNDFQISNNNNENFDNEDDWTDEEEEEFNDELEVRKENEELPNLNELQIN</sequence>
<dbReference type="Pfam" id="PF07653">
    <property type="entry name" value="SH3_2"/>
    <property type="match status" value="1"/>
</dbReference>
<evidence type="ECO:0000313" key="5">
    <source>
        <dbReference type="EMBL" id="KAH3678946.1"/>
    </source>
</evidence>
<evidence type="ECO:0000256" key="3">
    <source>
        <dbReference type="SAM" id="MobiDB-lite"/>
    </source>
</evidence>
<proteinExistence type="predicted"/>
<dbReference type="InterPro" id="IPR036028">
    <property type="entry name" value="SH3-like_dom_sf"/>
</dbReference>
<evidence type="ECO:0000313" key="6">
    <source>
        <dbReference type="Proteomes" id="UP000769528"/>
    </source>
</evidence>
<feature type="domain" description="SH3" evidence="4">
    <location>
        <begin position="62"/>
        <end position="123"/>
    </location>
</feature>
<reference evidence="5" key="1">
    <citation type="journal article" date="2021" name="Open Biol.">
        <title>Shared evolutionary footprints suggest mitochondrial oxidative damage underlies multiple complex I losses in fungi.</title>
        <authorList>
            <person name="Schikora-Tamarit M.A."/>
            <person name="Marcet-Houben M."/>
            <person name="Nosek J."/>
            <person name="Gabaldon T."/>
        </authorList>
    </citation>
    <scope>NUCLEOTIDE SEQUENCE</scope>
    <source>
        <strain evidence="5">CBS6341</strain>
    </source>
</reference>
<dbReference type="EMBL" id="JAEUBF010000397">
    <property type="protein sequence ID" value="KAH3678946.1"/>
    <property type="molecule type" value="Genomic_DNA"/>
</dbReference>
<accession>A0A9P8THG2</accession>
<keyword evidence="1 2" id="KW-0728">SH3 domain</keyword>
<dbReference type="AlphaFoldDB" id="A0A9P8THG2"/>
<evidence type="ECO:0000256" key="2">
    <source>
        <dbReference type="PROSITE-ProRule" id="PRU00192"/>
    </source>
</evidence>
<dbReference type="SUPFAM" id="SSF50044">
    <property type="entry name" value="SH3-domain"/>
    <property type="match status" value="1"/>
</dbReference>
<reference evidence="5" key="2">
    <citation type="submission" date="2021-01" db="EMBL/GenBank/DDBJ databases">
        <authorList>
            <person name="Schikora-Tamarit M.A."/>
        </authorList>
    </citation>
    <scope>NUCLEOTIDE SEQUENCE</scope>
    <source>
        <strain evidence="5">CBS6341</strain>
    </source>
</reference>
<feature type="compositionally biased region" description="Acidic residues" evidence="3">
    <location>
        <begin position="163"/>
        <end position="180"/>
    </location>
</feature>
<comment type="caution">
    <text evidence="5">The sequence shown here is derived from an EMBL/GenBank/DDBJ whole genome shotgun (WGS) entry which is preliminary data.</text>
</comment>
<evidence type="ECO:0000256" key="1">
    <source>
        <dbReference type="ARBA" id="ARBA00022443"/>
    </source>
</evidence>
<feature type="compositionally biased region" description="Low complexity" evidence="3">
    <location>
        <begin position="190"/>
        <end position="199"/>
    </location>
</feature>
<dbReference type="PROSITE" id="PS50002">
    <property type="entry name" value="SH3"/>
    <property type="match status" value="1"/>
</dbReference>
<protein>
    <recommendedName>
        <fullName evidence="4">SH3 domain-containing protein</fullName>
    </recommendedName>
</protein>